<keyword evidence="2" id="KW-0004">4Fe-4S</keyword>
<keyword evidence="3" id="KW-0949">S-adenosyl-L-methionine</keyword>
<protein>
    <recommendedName>
        <fullName evidence="9">Radical SAM protein</fullName>
    </recommendedName>
</protein>
<keyword evidence="6" id="KW-0411">Iron-sulfur</keyword>
<keyword evidence="5" id="KW-0408">Iron</keyword>
<dbReference type="InterPro" id="IPR013785">
    <property type="entry name" value="Aldolase_TIM"/>
</dbReference>
<dbReference type="SFLD" id="SFLDS00029">
    <property type="entry name" value="Radical_SAM"/>
    <property type="match status" value="1"/>
</dbReference>
<evidence type="ECO:0000256" key="4">
    <source>
        <dbReference type="ARBA" id="ARBA00022723"/>
    </source>
</evidence>
<evidence type="ECO:0000256" key="2">
    <source>
        <dbReference type="ARBA" id="ARBA00022485"/>
    </source>
</evidence>
<evidence type="ECO:0000256" key="5">
    <source>
        <dbReference type="ARBA" id="ARBA00023004"/>
    </source>
</evidence>
<dbReference type="SFLD" id="SFLDF00299">
    <property type="entry name" value="anaerobic_ribonucleoside-triph"/>
    <property type="match status" value="1"/>
</dbReference>
<dbReference type="PANTHER" id="PTHR30352:SF2">
    <property type="entry name" value="ANAEROBIC RIBONUCLEOSIDE-TRIPHOSPHATE REDUCTASE-ACTIVATING PROTEIN"/>
    <property type="match status" value="1"/>
</dbReference>
<keyword evidence="4" id="KW-0479">Metal-binding</keyword>
<sequence>MGRRPALLHRAAAMNARPAVLNVAATYVGTEALGPGVRSALWVQGCPFRCAGCIAPGWIPDRAARRAGPGELAAELLADPRVSGLTLSGGEPMQQAAGLAETVRLAREIRDVSVICFTGYRLERLRAEPPSPGVPDLLAAVDVLIDGRYVAALNDGRGLRGSSNQVIHHLTPRLADCGYDFGHGARIAELAVRGPETLLVGVPPRGLPAAFDTAVDAVRARMFPGRKQHHER</sequence>
<dbReference type="EMBL" id="BMUT01000003">
    <property type="protein sequence ID" value="GGX73292.1"/>
    <property type="molecule type" value="Genomic_DNA"/>
</dbReference>
<dbReference type="Gene3D" id="3.20.20.70">
    <property type="entry name" value="Aldolase class I"/>
    <property type="match status" value="1"/>
</dbReference>
<dbReference type="Pfam" id="PF13353">
    <property type="entry name" value="Fer4_12"/>
    <property type="match status" value="1"/>
</dbReference>
<dbReference type="SFLD" id="SFLDG01066">
    <property type="entry name" value="organic_radical-activating_enz"/>
    <property type="match status" value="1"/>
</dbReference>
<dbReference type="InterPro" id="IPR058240">
    <property type="entry name" value="rSAM_sf"/>
</dbReference>
<evidence type="ECO:0008006" key="9">
    <source>
        <dbReference type="Google" id="ProtNLM"/>
    </source>
</evidence>
<comment type="cofactor">
    <cofactor evidence="1">
        <name>[4Fe-4S] cluster</name>
        <dbReference type="ChEBI" id="CHEBI:49883"/>
    </cofactor>
</comment>
<gene>
    <name evidence="7" type="ORF">GCM10010324_18160</name>
</gene>
<keyword evidence="8" id="KW-1185">Reference proteome</keyword>
<evidence type="ECO:0000256" key="6">
    <source>
        <dbReference type="ARBA" id="ARBA00023014"/>
    </source>
</evidence>
<dbReference type="Proteomes" id="UP000659223">
    <property type="component" value="Unassembled WGS sequence"/>
</dbReference>
<dbReference type="SUPFAM" id="SSF102114">
    <property type="entry name" value="Radical SAM enzymes"/>
    <property type="match status" value="1"/>
</dbReference>
<reference evidence="8" key="1">
    <citation type="journal article" date="2019" name="Int. J. Syst. Evol. Microbiol.">
        <title>The Global Catalogue of Microorganisms (GCM) 10K type strain sequencing project: providing services to taxonomists for standard genome sequencing and annotation.</title>
        <authorList>
            <consortium name="The Broad Institute Genomics Platform"/>
            <consortium name="The Broad Institute Genome Sequencing Center for Infectious Disease"/>
            <person name="Wu L."/>
            <person name="Ma J."/>
        </authorList>
    </citation>
    <scope>NUCLEOTIDE SEQUENCE [LARGE SCALE GENOMIC DNA]</scope>
    <source>
        <strain evidence="8">JCM 4586</strain>
    </source>
</reference>
<dbReference type="InterPro" id="IPR012837">
    <property type="entry name" value="NrdG"/>
</dbReference>
<proteinExistence type="predicted"/>
<dbReference type="PANTHER" id="PTHR30352">
    <property type="entry name" value="PYRUVATE FORMATE-LYASE-ACTIVATING ENZYME"/>
    <property type="match status" value="1"/>
</dbReference>
<evidence type="ECO:0000256" key="1">
    <source>
        <dbReference type="ARBA" id="ARBA00001966"/>
    </source>
</evidence>
<dbReference type="InterPro" id="IPR007197">
    <property type="entry name" value="rSAM"/>
</dbReference>
<evidence type="ECO:0000256" key="3">
    <source>
        <dbReference type="ARBA" id="ARBA00022691"/>
    </source>
</evidence>
<dbReference type="SFLD" id="SFLDG01063">
    <property type="entry name" value="activating_enzymes__group_1"/>
    <property type="match status" value="1"/>
</dbReference>
<evidence type="ECO:0000313" key="7">
    <source>
        <dbReference type="EMBL" id="GGX73292.1"/>
    </source>
</evidence>
<accession>A0ABQ2Y7S8</accession>
<organism evidence="7 8">
    <name type="scientific">Streptomyces hiroshimensis</name>
    <dbReference type="NCBI Taxonomy" id="66424"/>
    <lineage>
        <taxon>Bacteria</taxon>
        <taxon>Bacillati</taxon>
        <taxon>Actinomycetota</taxon>
        <taxon>Actinomycetes</taxon>
        <taxon>Kitasatosporales</taxon>
        <taxon>Streptomycetaceae</taxon>
        <taxon>Streptomyces</taxon>
    </lineage>
</organism>
<dbReference type="InterPro" id="IPR034457">
    <property type="entry name" value="Organic_radical-activating"/>
</dbReference>
<name>A0ABQ2Y7S8_9ACTN</name>
<comment type="caution">
    <text evidence="7">The sequence shown here is derived from an EMBL/GenBank/DDBJ whole genome shotgun (WGS) entry which is preliminary data.</text>
</comment>
<evidence type="ECO:0000313" key="8">
    <source>
        <dbReference type="Proteomes" id="UP000659223"/>
    </source>
</evidence>